<evidence type="ECO:0000259" key="1">
    <source>
        <dbReference type="Pfam" id="PF01636"/>
    </source>
</evidence>
<organism evidence="2 3">
    <name type="scientific">Candidatus Nanohalococcus occultus</name>
    <dbReference type="NCBI Taxonomy" id="2978047"/>
    <lineage>
        <taxon>Archaea</taxon>
        <taxon>Candidatus Nanohalarchaeota</taxon>
        <taxon>Candidatus Nanohalarchaeota incertae sedis</taxon>
        <taxon>Candidatus Nanohalococcus</taxon>
    </lineage>
</organism>
<dbReference type="Proteomes" id="UP001218034">
    <property type="component" value="Chromosome"/>
</dbReference>
<sequence>MSDDLRKKIEKTLSDEDIREIKTIEPGINTLYEVMTNSGVYVFKFLKDSGDKQRFKAEALVYEKLGRLQGFPVPEVTYRHLSSNPPFFVLEKIDSENAGDIRRHPNQQQRKRFFYEYGTYLGLLHEQIHFSYYGEVKFEDNSLHVEHGTGSWKQRFGDRNGWRISEGEKWADKELCEKGKKALDQSLNYLPDSPQSVLLRQDNRLDNVLIDKKGNIEAIIDWGYLNSGHDLLDLVLTEYLSIDYDLNYLSKQKRQGLRYSLYEGYSSVREFKKGSEFRKIRAAYRFDATCFLFSGFPHWKEFLERKERKAKAKELEKRFDKAAEKIISKTS</sequence>
<name>A0ABY8CE26_9ARCH</name>
<protein>
    <submittedName>
        <fullName evidence="2">Aminoglycoside phosphotransferase</fullName>
    </submittedName>
</protein>
<dbReference type="EMBL" id="CP104395">
    <property type="protein sequence ID" value="WEL19472.1"/>
    <property type="molecule type" value="Genomic_DNA"/>
</dbReference>
<evidence type="ECO:0000313" key="2">
    <source>
        <dbReference type="EMBL" id="WEL19472.1"/>
    </source>
</evidence>
<dbReference type="InterPro" id="IPR002575">
    <property type="entry name" value="Aminoglycoside_PTrfase"/>
</dbReference>
<dbReference type="GeneID" id="90589886"/>
<reference evidence="2 3" key="1">
    <citation type="submission" date="2022-09" db="EMBL/GenBank/DDBJ databases">
        <title>Xylan utilization by haloarchaea-nanohaloarchaea associations.</title>
        <authorList>
            <person name="Yakimov M."/>
        </authorList>
    </citation>
    <scope>NUCLEOTIDE SEQUENCE [LARGE SCALE GENOMIC DNA]</scope>
    <source>
        <strain evidence="2 3">SVXNc</strain>
    </source>
</reference>
<dbReference type="Pfam" id="PF01636">
    <property type="entry name" value="APH"/>
    <property type="match status" value="1"/>
</dbReference>
<proteinExistence type="predicted"/>
<accession>A0ABY8CE26</accession>
<dbReference type="Gene3D" id="3.90.1200.10">
    <property type="match status" value="1"/>
</dbReference>
<gene>
    <name evidence="2" type="ORF">SVXNc_0449</name>
</gene>
<dbReference type="InterPro" id="IPR051678">
    <property type="entry name" value="AGP_Transferase"/>
</dbReference>
<keyword evidence="3" id="KW-1185">Reference proteome</keyword>
<dbReference type="InterPro" id="IPR011009">
    <property type="entry name" value="Kinase-like_dom_sf"/>
</dbReference>
<dbReference type="PANTHER" id="PTHR21310">
    <property type="entry name" value="AMINOGLYCOSIDE PHOSPHOTRANSFERASE-RELATED-RELATED"/>
    <property type="match status" value="1"/>
</dbReference>
<dbReference type="Gene3D" id="3.30.200.20">
    <property type="entry name" value="Phosphorylase Kinase, domain 1"/>
    <property type="match status" value="1"/>
</dbReference>
<dbReference type="RefSeq" id="WP_347722342.1">
    <property type="nucleotide sequence ID" value="NZ_CP104395.1"/>
</dbReference>
<feature type="domain" description="Aminoglycoside phosphotransferase" evidence="1">
    <location>
        <begin position="28"/>
        <end position="271"/>
    </location>
</feature>
<evidence type="ECO:0000313" key="3">
    <source>
        <dbReference type="Proteomes" id="UP001218034"/>
    </source>
</evidence>
<dbReference type="SUPFAM" id="SSF56112">
    <property type="entry name" value="Protein kinase-like (PK-like)"/>
    <property type="match status" value="1"/>
</dbReference>